<dbReference type="Pfam" id="PF03936">
    <property type="entry name" value="Terpene_synth_C"/>
    <property type="match status" value="1"/>
</dbReference>
<sequence>MLAKVIALATIIDDIYDAYGSYDEHMCFTEALERWDVSAIDELPPYMKSCYLAILGVYAEMEEELAKRGESYRVDYAKNEVISI</sequence>
<gene>
    <name evidence="6" type="primary">LOC107793647</name>
</gene>
<dbReference type="PANTHER" id="PTHR31225:SF221">
    <property type="entry name" value="(-)-GERMACRENE D SYNTHASE"/>
    <property type="match status" value="1"/>
</dbReference>
<evidence type="ECO:0000256" key="4">
    <source>
        <dbReference type="ARBA" id="ARBA00023239"/>
    </source>
</evidence>
<dbReference type="OMA" id="HMCFTEA"/>
<evidence type="ECO:0000256" key="2">
    <source>
        <dbReference type="ARBA" id="ARBA00004721"/>
    </source>
</evidence>
<protein>
    <submittedName>
        <fullName evidence="6">Germacrene-D synthase-like</fullName>
    </submittedName>
</protein>
<dbReference type="OrthoDB" id="1936865at2759"/>
<dbReference type="GO" id="GO:0000287">
    <property type="term" value="F:magnesium ion binding"/>
    <property type="evidence" value="ECO:0007669"/>
    <property type="project" value="InterPro"/>
</dbReference>
<dbReference type="KEGG" id="nta:107793647"/>
<proteinExistence type="predicted"/>
<accession>A0A1S4A4K3</accession>
<dbReference type="SUPFAM" id="SSF48576">
    <property type="entry name" value="Terpenoid synthases"/>
    <property type="match status" value="1"/>
</dbReference>
<evidence type="ECO:0000256" key="3">
    <source>
        <dbReference type="ARBA" id="ARBA00022723"/>
    </source>
</evidence>
<dbReference type="SMR" id="A0A1S4A4K3"/>
<dbReference type="InterPro" id="IPR008949">
    <property type="entry name" value="Isoprenoid_synthase_dom_sf"/>
</dbReference>
<dbReference type="AlphaFoldDB" id="A0A1S4A4K3"/>
<dbReference type="GO" id="GO:0016114">
    <property type="term" value="P:terpenoid biosynthetic process"/>
    <property type="evidence" value="ECO:0007669"/>
    <property type="project" value="InterPro"/>
</dbReference>
<feature type="domain" description="Terpene synthase metal-binding" evidence="5">
    <location>
        <begin position="1"/>
        <end position="81"/>
    </location>
</feature>
<organism evidence="6">
    <name type="scientific">Nicotiana tabacum</name>
    <name type="common">Common tobacco</name>
    <dbReference type="NCBI Taxonomy" id="4097"/>
    <lineage>
        <taxon>Eukaryota</taxon>
        <taxon>Viridiplantae</taxon>
        <taxon>Streptophyta</taxon>
        <taxon>Embryophyta</taxon>
        <taxon>Tracheophyta</taxon>
        <taxon>Spermatophyta</taxon>
        <taxon>Magnoliopsida</taxon>
        <taxon>eudicotyledons</taxon>
        <taxon>Gunneridae</taxon>
        <taxon>Pentapetalae</taxon>
        <taxon>asterids</taxon>
        <taxon>lamiids</taxon>
        <taxon>Solanales</taxon>
        <taxon>Solanaceae</taxon>
        <taxon>Nicotianoideae</taxon>
        <taxon>Nicotianeae</taxon>
        <taxon>Nicotiana</taxon>
    </lineage>
</organism>
<evidence type="ECO:0000259" key="5">
    <source>
        <dbReference type="Pfam" id="PF03936"/>
    </source>
</evidence>
<reference evidence="6" key="1">
    <citation type="submission" date="2025-08" db="UniProtKB">
        <authorList>
            <consortium name="RefSeq"/>
        </authorList>
    </citation>
    <scope>IDENTIFICATION</scope>
</reference>
<keyword evidence="4" id="KW-0456">Lyase</keyword>
<dbReference type="GO" id="GO:0010333">
    <property type="term" value="F:terpene synthase activity"/>
    <property type="evidence" value="ECO:0007669"/>
    <property type="project" value="InterPro"/>
</dbReference>
<comment type="cofactor">
    <cofactor evidence="1">
        <name>Mg(2+)</name>
        <dbReference type="ChEBI" id="CHEBI:18420"/>
    </cofactor>
</comment>
<dbReference type="InterPro" id="IPR050148">
    <property type="entry name" value="Terpene_synthase-like"/>
</dbReference>
<evidence type="ECO:0000313" key="6">
    <source>
        <dbReference type="RefSeq" id="XP_016471524.1"/>
    </source>
</evidence>
<dbReference type="Gene3D" id="1.10.600.10">
    <property type="entry name" value="Farnesyl Diphosphate Synthase"/>
    <property type="match status" value="1"/>
</dbReference>
<keyword evidence="3" id="KW-0479">Metal-binding</keyword>
<dbReference type="RefSeq" id="XP_016471524.1">
    <property type="nucleotide sequence ID" value="XM_016616038.1"/>
</dbReference>
<comment type="pathway">
    <text evidence="2">Secondary metabolite biosynthesis; terpenoid biosynthesis.</text>
</comment>
<name>A0A1S4A4K3_TOBAC</name>
<evidence type="ECO:0000256" key="1">
    <source>
        <dbReference type="ARBA" id="ARBA00001946"/>
    </source>
</evidence>
<dbReference type="InterPro" id="IPR005630">
    <property type="entry name" value="Terpene_synthase_metal-bd"/>
</dbReference>
<dbReference type="STRING" id="4097.A0A1S4A4K3"/>
<dbReference type="PaxDb" id="4097-A0A1S4A4K3"/>
<dbReference type="PANTHER" id="PTHR31225">
    <property type="entry name" value="OS04G0344100 PROTEIN-RELATED"/>
    <property type="match status" value="1"/>
</dbReference>